<proteinExistence type="predicted"/>
<dbReference type="Gene3D" id="3.10.310.10">
    <property type="entry name" value="Diaminopimelate Epimerase, Chain A, domain 1"/>
    <property type="match status" value="2"/>
</dbReference>
<keyword evidence="2" id="KW-1185">Reference proteome</keyword>
<dbReference type="RefSeq" id="WP_085804758.1">
    <property type="nucleotide sequence ID" value="NZ_FWFX01000003.1"/>
</dbReference>
<dbReference type="OrthoDB" id="9788221at2"/>
<protein>
    <submittedName>
        <fullName evidence="1">Putative isomerase YddE</fullName>
        <ecNumber evidence="1">5.1.-.-</ecNumber>
    </submittedName>
</protein>
<reference evidence="1 2" key="1">
    <citation type="submission" date="2017-03" db="EMBL/GenBank/DDBJ databases">
        <authorList>
            <person name="Afonso C.L."/>
            <person name="Miller P.J."/>
            <person name="Scott M.A."/>
            <person name="Spackman E."/>
            <person name="Goraichik I."/>
            <person name="Dimitrov K.M."/>
            <person name="Suarez D.L."/>
            <person name="Swayne D.E."/>
        </authorList>
    </citation>
    <scope>NUCLEOTIDE SEQUENCE [LARGE SCALE GENOMIC DNA]</scope>
    <source>
        <strain evidence="1 2">CECT 7450</strain>
    </source>
</reference>
<evidence type="ECO:0000313" key="2">
    <source>
        <dbReference type="Proteomes" id="UP000193061"/>
    </source>
</evidence>
<accession>A0A1X6YRM2</accession>
<dbReference type="EMBL" id="FWFX01000003">
    <property type="protein sequence ID" value="SLN28700.1"/>
    <property type="molecule type" value="Genomic_DNA"/>
</dbReference>
<organism evidence="1 2">
    <name type="scientific">Roseovarius albus</name>
    <dbReference type="NCBI Taxonomy" id="1247867"/>
    <lineage>
        <taxon>Bacteria</taxon>
        <taxon>Pseudomonadati</taxon>
        <taxon>Pseudomonadota</taxon>
        <taxon>Alphaproteobacteria</taxon>
        <taxon>Rhodobacterales</taxon>
        <taxon>Roseobacteraceae</taxon>
        <taxon>Roseovarius</taxon>
    </lineage>
</organism>
<dbReference type="Pfam" id="PF02567">
    <property type="entry name" value="PhzC-PhzF"/>
    <property type="match status" value="1"/>
</dbReference>
<dbReference type="Proteomes" id="UP000193061">
    <property type="component" value="Unassembled WGS sequence"/>
</dbReference>
<dbReference type="GO" id="GO:0016853">
    <property type="term" value="F:isomerase activity"/>
    <property type="evidence" value="ECO:0007669"/>
    <property type="project" value="UniProtKB-KW"/>
</dbReference>
<dbReference type="PANTHER" id="PTHR13774">
    <property type="entry name" value="PHENAZINE BIOSYNTHESIS PROTEIN"/>
    <property type="match status" value="1"/>
</dbReference>
<dbReference type="NCBIfam" id="TIGR00654">
    <property type="entry name" value="PhzF_family"/>
    <property type="match status" value="1"/>
</dbReference>
<sequence length="307" mass="32863">MTNITDLPFAMYDAFTDVPYSGSQAAIVLNAGRINTENRIRIAREIGVPATSFVDRVEGTTVTLQFFSTVMELPMCGHGTLCLITRLIDANLLPCDGGKWHHAALDLPKGKATVEYRRNATGRIEVMLDVATATFAPAALDMNRLATFLGITPDHYSPSLPAEVASADFVHLCLPLRDLDAMNRLHPDFAGLAAFCIENGLETVAAFSTDVTAADRHLHVRDFCPAVGVSESAAAGTTNAALAVYLCRHDLVDHDGAGSFEVRAEQGLKLGRPSQITSRITTSNDGNTRLQVGGIATQVIEGKLSLP</sequence>
<dbReference type="GO" id="GO:0005737">
    <property type="term" value="C:cytoplasm"/>
    <property type="evidence" value="ECO:0007669"/>
    <property type="project" value="TreeGrafter"/>
</dbReference>
<dbReference type="PIRSF" id="PIRSF016184">
    <property type="entry name" value="PhzC_PhzF"/>
    <property type="match status" value="1"/>
</dbReference>
<dbReference type="SUPFAM" id="SSF54506">
    <property type="entry name" value="Diaminopimelate epimerase-like"/>
    <property type="match status" value="1"/>
</dbReference>
<dbReference type="EC" id="5.1.-.-" evidence="1"/>
<name>A0A1X6YRM2_9RHOB</name>
<dbReference type="AlphaFoldDB" id="A0A1X6YRM2"/>
<gene>
    <name evidence="1" type="primary">yddE</name>
    <name evidence="1" type="ORF">ROA7450_01197</name>
</gene>
<evidence type="ECO:0000313" key="1">
    <source>
        <dbReference type="EMBL" id="SLN28700.1"/>
    </source>
</evidence>
<keyword evidence="1" id="KW-0413">Isomerase</keyword>
<dbReference type="InterPro" id="IPR003719">
    <property type="entry name" value="Phenazine_PhzF-like"/>
</dbReference>